<evidence type="ECO:0000313" key="2">
    <source>
        <dbReference type="EMBL" id="BCJ66680.1"/>
    </source>
</evidence>
<feature type="transmembrane region" description="Helical" evidence="1">
    <location>
        <begin position="27"/>
        <end position="54"/>
    </location>
</feature>
<dbReference type="EMBL" id="AP023359">
    <property type="protein sequence ID" value="BCJ66680.1"/>
    <property type="molecule type" value="Genomic_DNA"/>
</dbReference>
<keyword evidence="1" id="KW-0812">Transmembrane</keyword>
<dbReference type="Proteomes" id="UP000680866">
    <property type="component" value="Chromosome"/>
</dbReference>
<keyword evidence="3" id="KW-1185">Reference proteome</keyword>
<keyword evidence="1" id="KW-0472">Membrane</keyword>
<protein>
    <submittedName>
        <fullName evidence="2">Uncharacterized protein</fullName>
    </submittedName>
</protein>
<reference evidence="2" key="1">
    <citation type="submission" date="2020-08" db="EMBL/GenBank/DDBJ databases">
        <title>Whole genome shotgun sequence of Polymorphospora rubra NBRC 101157.</title>
        <authorList>
            <person name="Komaki H."/>
            <person name="Tamura T."/>
        </authorList>
    </citation>
    <scope>NUCLEOTIDE SEQUENCE</scope>
    <source>
        <strain evidence="2">NBRC 101157</strain>
    </source>
</reference>
<sequence>MTTTQSSGSRAKSLIATINGPWHQRVLALYMIIVVAHWAEHIAQAVQIWGLGWSTPEARGVLGMPFPWLIKQEWLHYGYALVMLIGLAILLPGFQGRARTWWRISLIIQVWHHFEHLLLLIQSLTGAHLLGSATPVSIAQLVVPRVELHLFYNAIVFLPMIVAMYLHVRPTRAEAAKMTCRCAPARTAAALAR</sequence>
<proteinExistence type="predicted"/>
<feature type="transmembrane region" description="Helical" evidence="1">
    <location>
        <begin position="117"/>
        <end position="138"/>
    </location>
</feature>
<dbReference type="AlphaFoldDB" id="A0A810N1C9"/>
<gene>
    <name evidence="2" type="ORF">Prubr_37010</name>
</gene>
<feature type="transmembrane region" description="Helical" evidence="1">
    <location>
        <begin position="74"/>
        <end position="96"/>
    </location>
</feature>
<evidence type="ECO:0000256" key="1">
    <source>
        <dbReference type="SAM" id="Phobius"/>
    </source>
</evidence>
<organism evidence="2 3">
    <name type="scientific">Polymorphospora rubra</name>
    <dbReference type="NCBI Taxonomy" id="338584"/>
    <lineage>
        <taxon>Bacteria</taxon>
        <taxon>Bacillati</taxon>
        <taxon>Actinomycetota</taxon>
        <taxon>Actinomycetes</taxon>
        <taxon>Micromonosporales</taxon>
        <taxon>Micromonosporaceae</taxon>
        <taxon>Polymorphospora</taxon>
    </lineage>
</organism>
<evidence type="ECO:0000313" key="3">
    <source>
        <dbReference type="Proteomes" id="UP000680866"/>
    </source>
</evidence>
<feature type="transmembrane region" description="Helical" evidence="1">
    <location>
        <begin position="150"/>
        <end position="168"/>
    </location>
</feature>
<accession>A0A810N1C9</accession>
<dbReference type="KEGG" id="pry:Prubr_37010"/>
<name>A0A810N1C9_9ACTN</name>
<keyword evidence="1" id="KW-1133">Transmembrane helix</keyword>
<dbReference type="RefSeq" id="WP_212826943.1">
    <property type="nucleotide sequence ID" value="NZ_AP023359.1"/>
</dbReference>